<name>A0A8S1MHV2_9CILI</name>
<feature type="transmembrane region" description="Helical" evidence="1">
    <location>
        <begin position="1335"/>
        <end position="1359"/>
    </location>
</feature>
<dbReference type="EMBL" id="CAJJDN010000036">
    <property type="protein sequence ID" value="CAD8077223.1"/>
    <property type="molecule type" value="Genomic_DNA"/>
</dbReference>
<feature type="transmembrane region" description="Helical" evidence="1">
    <location>
        <begin position="85"/>
        <end position="107"/>
    </location>
</feature>
<feature type="transmembrane region" description="Helical" evidence="1">
    <location>
        <begin position="1005"/>
        <end position="1028"/>
    </location>
</feature>
<feature type="transmembrane region" description="Helical" evidence="1">
    <location>
        <begin position="1584"/>
        <end position="1603"/>
    </location>
</feature>
<evidence type="ECO:0000256" key="1">
    <source>
        <dbReference type="SAM" id="Phobius"/>
    </source>
</evidence>
<comment type="caution">
    <text evidence="2">The sequence shown here is derived from an EMBL/GenBank/DDBJ whole genome shotgun (WGS) entry which is preliminary data.</text>
</comment>
<keyword evidence="1" id="KW-1133">Transmembrane helix</keyword>
<proteinExistence type="predicted"/>
<feature type="transmembrane region" description="Helical" evidence="1">
    <location>
        <begin position="1222"/>
        <end position="1242"/>
    </location>
</feature>
<keyword evidence="3" id="KW-1185">Reference proteome</keyword>
<accession>A0A8S1MHV2</accession>
<sequence>MQFIQKLTSYFVTIGTNTERRTKYRDYGNMAMILYYFIQLIGYIFSQFERKTIKYYENNFLAQVSQQSSIPFILIIIHYDPLTLFTYYSIFLTMLSIFLIALFQIILKTLPLSSPLNQFIKFYFQNFQWFFLTPFNECMIGVITCGKQSYLIQHSEIKPQECLSQISLHYVIISFFGVILVSLSGIVSVFCFRNYDFLQAGLLKKFSYINFITIFLHQLLITLSFWKEMYQNHYIIIYTCYFFIMFCLLLDVFTKYPFGFTTETIFYSQILISSIFFGALVACWIFTNLDDGVIFLTSCIIIPLIVSLNQAYFQNQFDLESLRFCSNANFVLSEFTLEYFVLLSHPVTMTKQSYFQFIRYLNIHCSTCNDINCPCNKLLKTFVTQNQKLDCEPLYIWIQYQFQKLIKISINKEYPINIFEQLTIKFVTFLKKYRSNQYLSFKNIQDVVLSYKQQKNNQTNQIQFFLHLTRKIQFDCKLDIEQQNRNENFLSKNEFKTLIDLNLFLFYEIQVMQNIKIALNLQKDFWTNYINGSFKNYDDLLEQSKKISIQFTIVQQDYNNFISQREDQKYENILLIRLQLLISVVFLDDLNKQMRLSKKLQILQQEESAQSSQQFHILNYIKGAAISLQQLIAFQDFDIKNIKIKENYKKFFGYEHSDETPTLKDLIPHKIRSIHNGLIDQFLFLGNSSKINSSQETFIVNKNQFIEKVSMSLTVLLPYQGSDYYFYIFSHLLKKQGFYRNNEVFNQSGSILVDNNFNVIGMTQSIQNKTNQFSQCEINFSEIQNKLTIFHIFPDLLVKLKEFYKQKQIKNDRILEEEIIIQKENLNFVIPNLENLFKTQMQTTTNKIDFERKIRYILNDLNEFEKKGYLYQNTSYSFQVELTIIQKILHPQINGIIKTFLYYLIDIQFSDDEKQSKCTFQRLPSQSDNNIKKVISQQKIQNQTQNHTQIAIYSFESEKKEFLGHHQFGASSTATEKKSSNNLNNQITLLQSIMTKSKLPHQMQYLLCFLSLQIIFIIGIIISLLILFGKKSSMQSECIKIITLDLDFLDAYSQIMSGSRHTIYIRDFYQIINDTTLQIDNQELNFSNYDKLYISWNHLNLGLNRLITIYQQNINIFQQSSEDSLNIYIINGNLQNKITQTVSELSTYFQIMFQIFFISQKTQSQNIINYLEDSEDPYSTQISRSLVYYNYFEVVQIFQMKIDACKSYNDFINEYLDTISNYLLIGFYCISILITFLQLLFYNRLNKQIRLNFDVFVKCDSSDGNLFLRNNDFLRNIINKKSVILSKKGFVKIQEKPFVEYDQMRFKNQNQLQANGKTYQSQDQKIVLKKHLSQINYILTLTLICIFGLSYGMGFQIYYNFISQNIQPFNDEAIKSQQQRLTLITTVNKYDQYLIKTVFESYYNLTLINPQFEVSRNLKSDFFILNQLEFNNTLLSQEIKEFQHLNFTDFLFNSRTFNAINGIQQKEILSYDTCVLTGCDMHNDLLNERLFHEVLNPYFYQGIVNLHQILSQIFFEIDVYLQKPQTNLDRVKQIHNFLNEQDYVIYVLWGLDAIQFQIAQFCQYFVNVSLDAITNLTIYSKQNIIIFGIGTILIIIIIQLLFVKQQIQRYHLSKSLLKLIPLEIIFKKNIYKQLQLNERRNRVDFALQF</sequence>
<protein>
    <recommendedName>
        <fullName evidence="4">Transmembrane protein</fullName>
    </recommendedName>
</protein>
<dbReference type="PANTHER" id="PTHR31600">
    <property type="entry name" value="TINY MACROCYSTS PROTEIN B-RELATED"/>
    <property type="match status" value="1"/>
</dbReference>
<feature type="transmembrane region" description="Helical" evidence="1">
    <location>
        <begin position="265"/>
        <end position="287"/>
    </location>
</feature>
<gene>
    <name evidence="2" type="ORF">PSON_ATCC_30995.1.T0360021</name>
</gene>
<feature type="transmembrane region" description="Helical" evidence="1">
    <location>
        <begin position="232"/>
        <end position="253"/>
    </location>
</feature>
<keyword evidence="1" id="KW-0812">Transmembrane</keyword>
<feature type="transmembrane region" description="Helical" evidence="1">
    <location>
        <begin position="207"/>
        <end position="226"/>
    </location>
</feature>
<dbReference type="OrthoDB" id="303797at2759"/>
<feature type="transmembrane region" description="Helical" evidence="1">
    <location>
        <begin position="27"/>
        <end position="48"/>
    </location>
</feature>
<evidence type="ECO:0008006" key="4">
    <source>
        <dbReference type="Google" id="ProtNLM"/>
    </source>
</evidence>
<dbReference type="PANTHER" id="PTHR31600:SF2">
    <property type="entry name" value="GAMETE ENRICHED GENE 10 PROTEIN-RELATED"/>
    <property type="match status" value="1"/>
</dbReference>
<organism evidence="2 3">
    <name type="scientific">Paramecium sonneborni</name>
    <dbReference type="NCBI Taxonomy" id="65129"/>
    <lineage>
        <taxon>Eukaryota</taxon>
        <taxon>Sar</taxon>
        <taxon>Alveolata</taxon>
        <taxon>Ciliophora</taxon>
        <taxon>Intramacronucleata</taxon>
        <taxon>Oligohymenophorea</taxon>
        <taxon>Peniculida</taxon>
        <taxon>Parameciidae</taxon>
        <taxon>Paramecium</taxon>
    </lineage>
</organism>
<feature type="transmembrane region" description="Helical" evidence="1">
    <location>
        <begin position="293"/>
        <end position="313"/>
    </location>
</feature>
<evidence type="ECO:0000313" key="3">
    <source>
        <dbReference type="Proteomes" id="UP000692954"/>
    </source>
</evidence>
<dbReference type="InterPro" id="IPR052994">
    <property type="entry name" value="Tiny_macrocysts_regulators"/>
</dbReference>
<keyword evidence="1" id="KW-0472">Membrane</keyword>
<dbReference type="Proteomes" id="UP000692954">
    <property type="component" value="Unassembled WGS sequence"/>
</dbReference>
<feature type="transmembrane region" description="Helical" evidence="1">
    <location>
        <begin position="170"/>
        <end position="195"/>
    </location>
</feature>
<reference evidence="2" key="1">
    <citation type="submission" date="2021-01" db="EMBL/GenBank/DDBJ databases">
        <authorList>
            <consortium name="Genoscope - CEA"/>
            <person name="William W."/>
        </authorList>
    </citation>
    <scope>NUCLEOTIDE SEQUENCE</scope>
</reference>
<evidence type="ECO:0000313" key="2">
    <source>
        <dbReference type="EMBL" id="CAD8077223.1"/>
    </source>
</evidence>